<evidence type="ECO:0000256" key="2">
    <source>
        <dbReference type="ARBA" id="ARBA00022448"/>
    </source>
</evidence>
<evidence type="ECO:0000256" key="4">
    <source>
        <dbReference type="ARBA" id="ARBA00022741"/>
    </source>
</evidence>
<dbReference type="RefSeq" id="WP_087282681.1">
    <property type="nucleotide sequence ID" value="NZ_CP021455.1"/>
</dbReference>
<dbReference type="PANTHER" id="PTHR42788">
    <property type="entry name" value="TAURINE IMPORT ATP-BINDING PROTEIN-RELATED"/>
    <property type="match status" value="1"/>
</dbReference>
<keyword evidence="3" id="KW-1003">Cell membrane</keyword>
<dbReference type="InterPro" id="IPR050166">
    <property type="entry name" value="ABC_transporter_ATP-bind"/>
</dbReference>
<dbReference type="SMART" id="SM00382">
    <property type="entry name" value="AAA"/>
    <property type="match status" value="1"/>
</dbReference>
<evidence type="ECO:0000313" key="10">
    <source>
        <dbReference type="EMBL" id="ARU05986.1"/>
    </source>
</evidence>
<evidence type="ECO:0000256" key="1">
    <source>
        <dbReference type="ARBA" id="ARBA00005417"/>
    </source>
</evidence>
<sequence>MVSVLDLADDDAVYAPHRPSENEDGPVLPSSSSPPQAGAHIDVQAVSHWFDLPQRSAADAQALQVIDDLSLQIAPGEFVALIGPSGCGKSSLLRLVAGLEQPRQGAITHDGEAITRPHPSRIVVFQDPTLFPWRTVWQNVALGLQARGVRHKPPRSPAALGSLPPKGAGLAWGGPALRPAPPRSPTALESLPRGAGLAQERPFAAAGVAQALDMVGLTAFARAYPHQLSGGMAQRVALARALVNEPSLLVLDEPLGKLDSLTRLHMQGELLRLWQSQGFSTLLVTHDVEEALYLAQRVVVLSERPTHIKQVLVNDLPYPRQRTHPRFIALRQQALGLLGLSTD</sequence>
<dbReference type="Pfam" id="PF00005">
    <property type="entry name" value="ABC_tran"/>
    <property type="match status" value="1"/>
</dbReference>
<evidence type="ECO:0000259" key="9">
    <source>
        <dbReference type="PROSITE" id="PS50893"/>
    </source>
</evidence>
<dbReference type="GO" id="GO:0016887">
    <property type="term" value="F:ATP hydrolysis activity"/>
    <property type="evidence" value="ECO:0007669"/>
    <property type="project" value="InterPro"/>
</dbReference>
<dbReference type="GO" id="GO:0005524">
    <property type="term" value="F:ATP binding"/>
    <property type="evidence" value="ECO:0007669"/>
    <property type="project" value="UniProtKB-KW"/>
</dbReference>
<evidence type="ECO:0000256" key="3">
    <source>
        <dbReference type="ARBA" id="ARBA00022475"/>
    </source>
</evidence>
<dbReference type="EMBL" id="CP021455">
    <property type="protein sequence ID" value="ARU05986.1"/>
    <property type="molecule type" value="Genomic_DNA"/>
</dbReference>
<feature type="region of interest" description="Disordered" evidence="8">
    <location>
        <begin position="1"/>
        <end position="38"/>
    </location>
</feature>
<dbReference type="CDD" id="cd03293">
    <property type="entry name" value="ABC_NrtD_SsuB_transporters"/>
    <property type="match status" value="1"/>
</dbReference>
<keyword evidence="6" id="KW-1278">Translocase</keyword>
<dbReference type="Gene3D" id="3.40.50.300">
    <property type="entry name" value="P-loop containing nucleotide triphosphate hydrolases"/>
    <property type="match status" value="1"/>
</dbReference>
<evidence type="ECO:0000256" key="5">
    <source>
        <dbReference type="ARBA" id="ARBA00022840"/>
    </source>
</evidence>
<feature type="domain" description="ABC transporter" evidence="9">
    <location>
        <begin position="41"/>
        <end position="328"/>
    </location>
</feature>
<dbReference type="OrthoDB" id="8683598at2"/>
<comment type="similarity">
    <text evidence="1">Belongs to the ABC transporter superfamily.</text>
</comment>
<dbReference type="Proteomes" id="UP000196138">
    <property type="component" value="Chromosome"/>
</dbReference>
<dbReference type="InterPro" id="IPR017871">
    <property type="entry name" value="ABC_transporter-like_CS"/>
</dbReference>
<dbReference type="InterPro" id="IPR027417">
    <property type="entry name" value="P-loop_NTPase"/>
</dbReference>
<keyword evidence="7" id="KW-0472">Membrane</keyword>
<keyword evidence="11" id="KW-1185">Reference proteome</keyword>
<gene>
    <name evidence="10" type="ORF">CCO03_16095</name>
</gene>
<dbReference type="AlphaFoldDB" id="A0A1Y0EQY3"/>
<evidence type="ECO:0000256" key="7">
    <source>
        <dbReference type="ARBA" id="ARBA00023136"/>
    </source>
</evidence>
<keyword evidence="5" id="KW-0067">ATP-binding</keyword>
<dbReference type="InterPro" id="IPR003439">
    <property type="entry name" value="ABC_transporter-like_ATP-bd"/>
</dbReference>
<accession>A0A1Y0EQY3</accession>
<evidence type="ECO:0000256" key="6">
    <source>
        <dbReference type="ARBA" id="ARBA00022967"/>
    </source>
</evidence>
<dbReference type="KEGG" id="cser:CCO03_16095"/>
<organism evidence="10 11">
    <name type="scientific">Comamonas serinivorans</name>
    <dbReference type="NCBI Taxonomy" id="1082851"/>
    <lineage>
        <taxon>Bacteria</taxon>
        <taxon>Pseudomonadati</taxon>
        <taxon>Pseudomonadota</taxon>
        <taxon>Betaproteobacteria</taxon>
        <taxon>Burkholderiales</taxon>
        <taxon>Comamonadaceae</taxon>
        <taxon>Comamonas</taxon>
    </lineage>
</organism>
<keyword evidence="4" id="KW-0547">Nucleotide-binding</keyword>
<dbReference type="PANTHER" id="PTHR42788:SF17">
    <property type="entry name" value="ALIPHATIC SULFONATES IMPORT ATP-BINDING PROTEIN SSUB"/>
    <property type="match status" value="1"/>
</dbReference>
<dbReference type="SUPFAM" id="SSF52540">
    <property type="entry name" value="P-loop containing nucleoside triphosphate hydrolases"/>
    <property type="match status" value="1"/>
</dbReference>
<proteinExistence type="inferred from homology"/>
<dbReference type="InterPro" id="IPR003593">
    <property type="entry name" value="AAA+_ATPase"/>
</dbReference>
<name>A0A1Y0EQY3_9BURK</name>
<dbReference type="PROSITE" id="PS50893">
    <property type="entry name" value="ABC_TRANSPORTER_2"/>
    <property type="match status" value="1"/>
</dbReference>
<protein>
    <recommendedName>
        <fullName evidence="9">ABC transporter domain-containing protein</fullName>
    </recommendedName>
</protein>
<dbReference type="PROSITE" id="PS00211">
    <property type="entry name" value="ABC_TRANSPORTER_1"/>
    <property type="match status" value="1"/>
</dbReference>
<evidence type="ECO:0000313" key="11">
    <source>
        <dbReference type="Proteomes" id="UP000196138"/>
    </source>
</evidence>
<keyword evidence="2" id="KW-0813">Transport</keyword>
<evidence type="ECO:0000256" key="8">
    <source>
        <dbReference type="SAM" id="MobiDB-lite"/>
    </source>
</evidence>
<reference evidence="10 11" key="1">
    <citation type="submission" date="2017-05" db="EMBL/GenBank/DDBJ databases">
        <authorList>
            <person name="Song R."/>
            <person name="Chenine A.L."/>
            <person name="Ruprecht R.M."/>
        </authorList>
    </citation>
    <scope>NUCLEOTIDE SEQUENCE [LARGE SCALE GENOMIC DNA]</scope>
    <source>
        <strain evidence="10 11">DSM 26136</strain>
    </source>
</reference>